<protein>
    <recommendedName>
        <fullName evidence="2">Serine hydrolase domain-containing protein</fullName>
    </recommendedName>
</protein>
<dbReference type="GO" id="GO:0016787">
    <property type="term" value="F:hydrolase activity"/>
    <property type="evidence" value="ECO:0007669"/>
    <property type="project" value="UniProtKB-KW"/>
</dbReference>
<dbReference type="InterPro" id="IPR005645">
    <property type="entry name" value="FSH-like_dom"/>
</dbReference>
<dbReference type="GO" id="GO:0019748">
    <property type="term" value="P:secondary metabolic process"/>
    <property type="evidence" value="ECO:0007669"/>
    <property type="project" value="TreeGrafter"/>
</dbReference>
<keyword evidence="4" id="KW-1185">Reference proteome</keyword>
<dbReference type="InterPro" id="IPR050593">
    <property type="entry name" value="LovG"/>
</dbReference>
<dbReference type="PANTHER" id="PTHR48070:SF4">
    <property type="entry name" value="ESTERASE ALNB"/>
    <property type="match status" value="1"/>
</dbReference>
<reference evidence="3 4" key="1">
    <citation type="journal article" date="2014" name="Genome Biol. Evol.">
        <title>Comparative genomics and transcriptomics analyses reveal divergent lifestyle features of nematode endoparasitic fungus Hirsutella minnesotensis.</title>
        <authorList>
            <person name="Lai Y."/>
            <person name="Liu K."/>
            <person name="Zhang X."/>
            <person name="Zhang X."/>
            <person name="Li K."/>
            <person name="Wang N."/>
            <person name="Shu C."/>
            <person name="Wu Y."/>
            <person name="Wang C."/>
            <person name="Bushley K.E."/>
            <person name="Xiang M."/>
            <person name="Liu X."/>
        </authorList>
    </citation>
    <scope>NUCLEOTIDE SEQUENCE [LARGE SCALE GENOMIC DNA]</scope>
    <source>
        <strain evidence="3 4">3608</strain>
    </source>
</reference>
<dbReference type="OrthoDB" id="414698at2759"/>
<dbReference type="GO" id="GO:0005634">
    <property type="term" value="C:nucleus"/>
    <property type="evidence" value="ECO:0007669"/>
    <property type="project" value="TreeGrafter"/>
</dbReference>
<name>A0A0F7ZGH5_9HYPO</name>
<feature type="domain" description="Serine hydrolase" evidence="2">
    <location>
        <begin position="2"/>
        <end position="236"/>
    </location>
</feature>
<accession>A0A0F7ZGH5</accession>
<dbReference type="AlphaFoldDB" id="A0A0F7ZGH5"/>
<evidence type="ECO:0000313" key="4">
    <source>
        <dbReference type="Proteomes" id="UP000054481"/>
    </source>
</evidence>
<dbReference type="Gene3D" id="3.40.50.1820">
    <property type="entry name" value="alpha/beta hydrolase"/>
    <property type="match status" value="1"/>
</dbReference>
<sequence>MKFICLHGSYGSAANFQVQLAPFIDAVEKNSSTKFQWINGFHEVDAPRGFDDYFGAPPLYKFIDHDGNNALNDFAEGLRNFKSGESPAESMRMFAASQELLAASTTQNAIKKLLDLIAEDPEIEGILGYSEGAMMAATLIMEEKRRFEEEGIPRRIKCGVFFAGWPPVRLVGDKIKSLLYDECDDVLDIPTCHIVGCKDPYIHGALALYEVSDPDSAELFDHGKGHTVPRDPKTINELADSICHAVSRSRAIAV</sequence>
<keyword evidence="1" id="KW-0378">Hydrolase</keyword>
<evidence type="ECO:0000313" key="3">
    <source>
        <dbReference type="EMBL" id="KJZ70901.1"/>
    </source>
</evidence>
<evidence type="ECO:0000259" key="2">
    <source>
        <dbReference type="Pfam" id="PF03959"/>
    </source>
</evidence>
<gene>
    <name evidence="3" type="ORF">HIM_09694</name>
</gene>
<organism evidence="3 4">
    <name type="scientific">Hirsutella minnesotensis 3608</name>
    <dbReference type="NCBI Taxonomy" id="1043627"/>
    <lineage>
        <taxon>Eukaryota</taxon>
        <taxon>Fungi</taxon>
        <taxon>Dikarya</taxon>
        <taxon>Ascomycota</taxon>
        <taxon>Pezizomycotina</taxon>
        <taxon>Sordariomycetes</taxon>
        <taxon>Hypocreomycetidae</taxon>
        <taxon>Hypocreales</taxon>
        <taxon>Ophiocordycipitaceae</taxon>
        <taxon>Hirsutella</taxon>
    </lineage>
</organism>
<dbReference type="Proteomes" id="UP000054481">
    <property type="component" value="Unassembled WGS sequence"/>
</dbReference>
<evidence type="ECO:0000256" key="1">
    <source>
        <dbReference type="ARBA" id="ARBA00022801"/>
    </source>
</evidence>
<proteinExistence type="predicted"/>
<dbReference type="Pfam" id="PF03959">
    <property type="entry name" value="FSH1"/>
    <property type="match status" value="1"/>
</dbReference>
<dbReference type="GO" id="GO:0005737">
    <property type="term" value="C:cytoplasm"/>
    <property type="evidence" value="ECO:0007669"/>
    <property type="project" value="TreeGrafter"/>
</dbReference>
<dbReference type="PANTHER" id="PTHR48070">
    <property type="entry name" value="ESTERASE OVCA2"/>
    <property type="match status" value="1"/>
</dbReference>
<dbReference type="EMBL" id="KQ030600">
    <property type="protein sequence ID" value="KJZ70901.1"/>
    <property type="molecule type" value="Genomic_DNA"/>
</dbReference>
<dbReference type="InterPro" id="IPR029058">
    <property type="entry name" value="AB_hydrolase_fold"/>
</dbReference>
<dbReference type="SUPFAM" id="SSF53474">
    <property type="entry name" value="alpha/beta-Hydrolases"/>
    <property type="match status" value="1"/>
</dbReference>